<dbReference type="CDD" id="cd11326">
    <property type="entry name" value="AmyAc_Glg_debranch"/>
    <property type="match status" value="1"/>
</dbReference>
<dbReference type="CDD" id="cd02856">
    <property type="entry name" value="E_set_GDE_Isoamylase_N"/>
    <property type="match status" value="1"/>
</dbReference>
<gene>
    <name evidence="6" type="ORF">UFOPK3119_00639</name>
</gene>
<dbReference type="InterPro" id="IPR004193">
    <property type="entry name" value="Glyco_hydro_13_N"/>
</dbReference>
<evidence type="ECO:0000313" key="6">
    <source>
        <dbReference type="EMBL" id="CAB4815163.1"/>
    </source>
</evidence>
<protein>
    <submittedName>
        <fullName evidence="6">Unannotated protein</fullName>
    </submittedName>
</protein>
<sequence length="704" mass="78431">MLPADPRTLGATLTDGGANFAIWSNAADAIELCLFNEVNGKLVETRFAMSHRNGPIWHGYLAGVKAGQRYGYRVYGPWQPEYGVRFNAAKLLIDPYTHQLDGQLEYVPEIYGHVASDGIGNGDNTVRDDRDSAGHVPYSVVTNHAVREIHRPLVPWANTLIYEAHVQGLTAKNEAIPAEERGTYKALGHPSTIAHLKKLGVTALELLPIHSYLTEPTIWDRGRKNHWGYNAIAFTAPHGEYAATSDPIAELQEAVDRLHEHGIEIILDVVYNHTAEGGVGGPTLSFKGIDNKAWYRQDGQGNYVDVTGCGNTLASSNPHAVRHIIDSLRWWVEVIGVDGFRFDLATALYTSHTAFNSSLMSAIEADSVLRNFKMIAEPWDVTRYSLGDFPHPWREWNDAYRDSVRQFWLGDLARGYGEGVADVASRISGSSDIFYYRGPTSSINFITAHDGFTLTDLVTYQEKHNQPNNEENKDGNNDNRSWNLGIEGPTDDATIKSHRHQLKKSMLATLLLSSGVPMLTMGDEIGRTQNGSNNGYSLPRDMHPLMEDSAENFMGGWANKWKLDEQESDLFDAVSELSHIRKQYLEGVAHEFFTGTVDAGTKRKDIAWFSLGGHEMQEDHWQDGDKRSLTVFIEAGPERGLLLLLNSSKSDTPFTLPDENWGHSFRRIFDAGTPVQTHEPIIRTPGSKVDVAPHCAQVWLVTRS</sequence>
<dbReference type="PANTHER" id="PTHR43002">
    <property type="entry name" value="GLYCOGEN DEBRANCHING ENZYME"/>
    <property type="match status" value="1"/>
</dbReference>
<evidence type="ECO:0000256" key="1">
    <source>
        <dbReference type="ARBA" id="ARBA00008061"/>
    </source>
</evidence>
<proteinExistence type="inferred from homology"/>
<organism evidence="6">
    <name type="scientific">freshwater metagenome</name>
    <dbReference type="NCBI Taxonomy" id="449393"/>
    <lineage>
        <taxon>unclassified sequences</taxon>
        <taxon>metagenomes</taxon>
        <taxon>ecological metagenomes</taxon>
    </lineage>
</organism>
<dbReference type="SUPFAM" id="SSF51445">
    <property type="entry name" value="(Trans)glycosidases"/>
    <property type="match status" value="1"/>
</dbReference>
<keyword evidence="3" id="KW-0326">Glycosidase</keyword>
<dbReference type="SMART" id="SM00642">
    <property type="entry name" value="Aamy"/>
    <property type="match status" value="1"/>
</dbReference>
<keyword evidence="2" id="KW-0378">Hydrolase</keyword>
<dbReference type="Gene3D" id="2.60.40.10">
    <property type="entry name" value="Immunoglobulins"/>
    <property type="match status" value="1"/>
</dbReference>
<dbReference type="GO" id="GO:0005980">
    <property type="term" value="P:glycogen catabolic process"/>
    <property type="evidence" value="ECO:0007669"/>
    <property type="project" value="InterPro"/>
</dbReference>
<dbReference type="AlphaFoldDB" id="A0A6J6Z3T2"/>
<feature type="region of interest" description="Disordered" evidence="4">
    <location>
        <begin position="465"/>
        <end position="484"/>
    </location>
</feature>
<accession>A0A6J6Z3T2</accession>
<evidence type="ECO:0000256" key="3">
    <source>
        <dbReference type="ARBA" id="ARBA00023295"/>
    </source>
</evidence>
<dbReference type="GO" id="GO:0004135">
    <property type="term" value="F:amylo-alpha-1,6-glucosidase activity"/>
    <property type="evidence" value="ECO:0007669"/>
    <property type="project" value="InterPro"/>
</dbReference>
<evidence type="ECO:0000256" key="2">
    <source>
        <dbReference type="ARBA" id="ARBA00022801"/>
    </source>
</evidence>
<dbReference type="InterPro" id="IPR013780">
    <property type="entry name" value="Glyco_hydro_b"/>
</dbReference>
<evidence type="ECO:0000256" key="4">
    <source>
        <dbReference type="SAM" id="MobiDB-lite"/>
    </source>
</evidence>
<dbReference type="InterPro" id="IPR017853">
    <property type="entry name" value="GH"/>
</dbReference>
<dbReference type="InterPro" id="IPR006047">
    <property type="entry name" value="GH13_cat_dom"/>
</dbReference>
<dbReference type="NCBIfam" id="TIGR02100">
    <property type="entry name" value="glgX_debranch"/>
    <property type="match status" value="1"/>
</dbReference>
<feature type="domain" description="Glycosyl hydrolase family 13 catalytic" evidence="5">
    <location>
        <begin position="163"/>
        <end position="581"/>
    </location>
</feature>
<evidence type="ECO:0000259" key="5">
    <source>
        <dbReference type="SMART" id="SM00642"/>
    </source>
</evidence>
<dbReference type="Gene3D" id="2.60.40.1180">
    <property type="entry name" value="Golgi alpha-mannosidase II"/>
    <property type="match status" value="1"/>
</dbReference>
<name>A0A6J6Z3T2_9ZZZZ</name>
<feature type="compositionally biased region" description="Basic and acidic residues" evidence="4">
    <location>
        <begin position="465"/>
        <end position="477"/>
    </location>
</feature>
<dbReference type="SUPFAM" id="SSF51011">
    <property type="entry name" value="Glycosyl hydrolase domain"/>
    <property type="match status" value="1"/>
</dbReference>
<dbReference type="InterPro" id="IPR011837">
    <property type="entry name" value="Glycogen_debranch_GlgX"/>
</dbReference>
<dbReference type="Gene3D" id="3.20.20.80">
    <property type="entry name" value="Glycosidases"/>
    <property type="match status" value="1"/>
</dbReference>
<dbReference type="SUPFAM" id="SSF81296">
    <property type="entry name" value="E set domains"/>
    <property type="match status" value="1"/>
</dbReference>
<reference evidence="6" key="1">
    <citation type="submission" date="2020-05" db="EMBL/GenBank/DDBJ databases">
        <authorList>
            <person name="Chiriac C."/>
            <person name="Salcher M."/>
            <person name="Ghai R."/>
            <person name="Kavagutti S V."/>
        </authorList>
    </citation>
    <scope>NUCLEOTIDE SEQUENCE</scope>
</reference>
<dbReference type="InterPro" id="IPR044505">
    <property type="entry name" value="GlgX_Isoamylase_N_E_set"/>
</dbReference>
<dbReference type="EMBL" id="CAFAAX010000072">
    <property type="protein sequence ID" value="CAB4815163.1"/>
    <property type="molecule type" value="Genomic_DNA"/>
</dbReference>
<dbReference type="Pfam" id="PF00128">
    <property type="entry name" value="Alpha-amylase"/>
    <property type="match status" value="1"/>
</dbReference>
<dbReference type="InterPro" id="IPR014756">
    <property type="entry name" value="Ig_E-set"/>
</dbReference>
<dbReference type="Pfam" id="PF02922">
    <property type="entry name" value="CBM_48"/>
    <property type="match status" value="1"/>
</dbReference>
<dbReference type="InterPro" id="IPR013783">
    <property type="entry name" value="Ig-like_fold"/>
</dbReference>
<comment type="similarity">
    <text evidence="1">Belongs to the glycosyl hydrolase 13 family.</text>
</comment>